<dbReference type="EMBL" id="GEZM01050526">
    <property type="protein sequence ID" value="JAV75562.1"/>
    <property type="molecule type" value="Transcribed_RNA"/>
</dbReference>
<reference evidence="1" key="1">
    <citation type="journal article" date="2016" name="Sci. Rep.">
        <title>Molecular characterization of firefly nuptial gifts: a multi-omics approach sheds light on postcopulatory sexual selection.</title>
        <authorList>
            <person name="Al-Wathiqui N."/>
            <person name="Fallon T.R."/>
            <person name="South A."/>
            <person name="Weng J.K."/>
            <person name="Lewis S.M."/>
        </authorList>
    </citation>
    <scope>NUCLEOTIDE SEQUENCE</scope>
</reference>
<dbReference type="EMBL" id="GEZM01050527">
    <property type="protein sequence ID" value="JAV75561.1"/>
    <property type="molecule type" value="Transcribed_RNA"/>
</dbReference>
<accession>A0A1Y1LRG1</accession>
<name>A0A1Y1LRG1_PHOPY</name>
<dbReference type="AlphaFoldDB" id="A0A1Y1LRG1"/>
<sequence length="324" mass="34705">MALVDNTRQITVLGALGHECAVLLVYFGNELIQDGTLNENIIVRQAHLASVEALLPEKTPGGELDIAILGNEGRVLATKFEKNGCERLGSLGCDDGTSLLATGKDNLVELVLHDMLCLLQGTVDTYIAIRVEVLVKYLLENHGRVRRQLRGLEHDTVASGNGANDGSEIQLKGEVVSTNDEHLAQRLVSYARAHWPVSHGQVDDVFILGPGLELVGDIDGLVLDPVNLGDVSLKLAFSHVLHDSLLNELLIVRDSPVELADLLQPKVHVLGLVGAKGLAQTLDVGSDAVKGSGLKGRNGASLDVSHDEGCPADSLWRRRCKTAK</sequence>
<evidence type="ECO:0000313" key="1">
    <source>
        <dbReference type="EMBL" id="JAV75561.1"/>
    </source>
</evidence>
<protein>
    <submittedName>
        <fullName evidence="1">Uncharacterized protein</fullName>
    </submittedName>
</protein>
<organism evidence="1">
    <name type="scientific">Photinus pyralis</name>
    <name type="common">Common eastern firefly</name>
    <name type="synonym">Lampyris pyralis</name>
    <dbReference type="NCBI Taxonomy" id="7054"/>
    <lineage>
        <taxon>Eukaryota</taxon>
        <taxon>Metazoa</taxon>
        <taxon>Ecdysozoa</taxon>
        <taxon>Arthropoda</taxon>
        <taxon>Hexapoda</taxon>
        <taxon>Insecta</taxon>
        <taxon>Pterygota</taxon>
        <taxon>Neoptera</taxon>
        <taxon>Endopterygota</taxon>
        <taxon>Coleoptera</taxon>
        <taxon>Polyphaga</taxon>
        <taxon>Elateriformia</taxon>
        <taxon>Elateroidea</taxon>
        <taxon>Lampyridae</taxon>
        <taxon>Lampyrinae</taxon>
        <taxon>Photinus</taxon>
    </lineage>
</organism>
<proteinExistence type="predicted"/>